<reference evidence="4 6" key="2">
    <citation type="submission" date="2020-02" db="EMBL/GenBank/DDBJ databases">
        <title>The WGS of Modestobacter muralis DSM 100205.</title>
        <authorList>
            <person name="Jiang Z."/>
        </authorList>
    </citation>
    <scope>NUCLEOTIDE SEQUENCE [LARGE SCALE GENOMIC DNA]</scope>
    <source>
        <strain evidence="4 6">DSM 100205</strain>
    </source>
</reference>
<evidence type="ECO:0000313" key="3">
    <source>
        <dbReference type="EMBL" id="NEK95032.1"/>
    </source>
</evidence>
<dbReference type="Proteomes" id="UP000471152">
    <property type="component" value="Unassembled WGS sequence"/>
</dbReference>
<evidence type="ECO:0000313" key="6">
    <source>
        <dbReference type="Proteomes" id="UP000471152"/>
    </source>
</evidence>
<dbReference type="InterPro" id="IPR003870">
    <property type="entry name" value="DUF222"/>
</dbReference>
<reference evidence="3 5" key="1">
    <citation type="submission" date="2020-01" db="EMBL/GenBank/DDBJ databases">
        <title>the WGS Modestobacter muralis CPCC 204518.</title>
        <authorList>
            <person name="Jiang Z."/>
        </authorList>
    </citation>
    <scope>NUCLEOTIDE SEQUENCE [LARGE SCALE GENOMIC DNA]</scope>
    <source>
        <strain evidence="3 5">DSM 100205</strain>
    </source>
</reference>
<comment type="caution">
    <text evidence="3">The sequence shown here is derived from an EMBL/GenBank/DDBJ whole genome shotgun (WGS) entry which is preliminary data.</text>
</comment>
<organism evidence="3 5">
    <name type="scientific">Modestobacter muralis</name>
    <dbReference type="NCBI Taxonomy" id="1608614"/>
    <lineage>
        <taxon>Bacteria</taxon>
        <taxon>Bacillati</taxon>
        <taxon>Actinomycetota</taxon>
        <taxon>Actinomycetes</taxon>
        <taxon>Geodermatophilales</taxon>
        <taxon>Geodermatophilaceae</taxon>
        <taxon>Modestobacter</taxon>
    </lineage>
</organism>
<evidence type="ECO:0000313" key="4">
    <source>
        <dbReference type="EMBL" id="NEN51920.1"/>
    </source>
</evidence>
<evidence type="ECO:0000256" key="1">
    <source>
        <dbReference type="SAM" id="MobiDB-lite"/>
    </source>
</evidence>
<evidence type="ECO:0000259" key="2">
    <source>
        <dbReference type="SMART" id="SM00507"/>
    </source>
</evidence>
<keyword evidence="5" id="KW-1185">Reference proteome</keyword>
<protein>
    <submittedName>
        <fullName evidence="3">DUF222 domain-containing protein</fullName>
    </submittedName>
</protein>
<feature type="compositionally biased region" description="Polar residues" evidence="1">
    <location>
        <begin position="436"/>
        <end position="445"/>
    </location>
</feature>
<feature type="region of interest" description="Disordered" evidence="1">
    <location>
        <begin position="435"/>
        <end position="478"/>
    </location>
</feature>
<feature type="domain" description="HNH nuclease" evidence="2">
    <location>
        <begin position="365"/>
        <end position="417"/>
    </location>
</feature>
<evidence type="ECO:0000313" key="5">
    <source>
        <dbReference type="Proteomes" id="UP000468828"/>
    </source>
</evidence>
<dbReference type="AlphaFoldDB" id="A0A6P0ETQ0"/>
<dbReference type="CDD" id="cd00085">
    <property type="entry name" value="HNHc"/>
    <property type="match status" value="1"/>
</dbReference>
<dbReference type="Proteomes" id="UP000468828">
    <property type="component" value="Unassembled WGS sequence"/>
</dbReference>
<dbReference type="SMART" id="SM00507">
    <property type="entry name" value="HNHc"/>
    <property type="match status" value="1"/>
</dbReference>
<feature type="region of interest" description="Disordered" evidence="1">
    <location>
        <begin position="47"/>
        <end position="71"/>
    </location>
</feature>
<dbReference type="Gene3D" id="1.10.30.50">
    <property type="match status" value="1"/>
</dbReference>
<dbReference type="EMBL" id="JAAGWH010000033">
    <property type="protein sequence ID" value="NEK95032.1"/>
    <property type="molecule type" value="Genomic_DNA"/>
</dbReference>
<name>A0A6P0ETQ0_9ACTN</name>
<gene>
    <name evidence="4" type="ORF">G3R41_13395</name>
    <name evidence="3" type="ORF">GCU67_12740</name>
</gene>
<proteinExistence type="predicted"/>
<sequence length="478" mass="51484">MVDVAGGWQDEVDRSAWPQEWLADELEGIQRRRARDAAEEAELILGLADQRPATTDPDGPGARRPGWTADGEPGTSEFFLAELSAILNLGRGTAAHRFRRALTWRHKLPATLAALKAGEIDERRADALADVLGHTSAEIAAQVEDALLPRARDLSVYRLRDRASALMLHLDSAAAEERRKEAEQTADVHVYPSGVEGRATLAVDLPTDEAAECHDLIDQLARMLKADGDPRPIGVLRTHVHSALIRRPADNGLPLVAADLRITATLDSLTGVTDEPGEVDGLPITAAHLRELLARVGALGLTAPDGGTLTFAVTGPDGRLLATMTPAELTRLARRGCTRHPEDESCSCPVLGPPPPTDAYAPTEKQRAFVTTRDQRCRFPNCGQRVGWADLDHVHAHGDGGATDCTNLCCLCRSHHRLKTFAPGWRFRLADDGTLHVTTPSGVTRTTRPPGLRPPPESPPDGPPPAGRPPPTDDPPPF</sequence>
<accession>A0A6P0ETQ0</accession>
<dbReference type="Pfam" id="PF02720">
    <property type="entry name" value="DUF222"/>
    <property type="match status" value="1"/>
</dbReference>
<dbReference type="EMBL" id="JAAGWB010000035">
    <property type="protein sequence ID" value="NEN51920.1"/>
    <property type="molecule type" value="Genomic_DNA"/>
</dbReference>
<feature type="compositionally biased region" description="Pro residues" evidence="1">
    <location>
        <begin position="451"/>
        <end position="478"/>
    </location>
</feature>
<dbReference type="InterPro" id="IPR003615">
    <property type="entry name" value="HNH_nuc"/>
</dbReference>